<comment type="caution">
    <text evidence="1">The sequence shown here is derived from an EMBL/GenBank/DDBJ whole genome shotgun (WGS) entry which is preliminary data.</text>
</comment>
<keyword evidence="2" id="KW-1185">Reference proteome</keyword>
<name>A0A6L8W767_9PROT</name>
<proteinExistence type="predicted"/>
<organism evidence="1 2">
    <name type="scientific">Sneathiella litorea</name>
    <dbReference type="NCBI Taxonomy" id="2606216"/>
    <lineage>
        <taxon>Bacteria</taxon>
        <taxon>Pseudomonadati</taxon>
        <taxon>Pseudomonadota</taxon>
        <taxon>Alphaproteobacteria</taxon>
        <taxon>Sneathiellales</taxon>
        <taxon>Sneathiellaceae</taxon>
        <taxon>Sneathiella</taxon>
    </lineage>
</organism>
<evidence type="ECO:0000313" key="2">
    <source>
        <dbReference type="Proteomes" id="UP000476030"/>
    </source>
</evidence>
<gene>
    <name evidence="1" type="ORF">GQE98_06945</name>
</gene>
<dbReference type="InterPro" id="IPR009945">
    <property type="entry name" value="ATPase_inh_sub_z"/>
</dbReference>
<dbReference type="Proteomes" id="UP000476030">
    <property type="component" value="Unassembled WGS sequence"/>
</dbReference>
<dbReference type="AlphaFoldDB" id="A0A6L8W767"/>
<dbReference type="Pfam" id="PF07345">
    <property type="entry name" value="ATPaseInh_sub_z"/>
    <property type="match status" value="1"/>
</dbReference>
<dbReference type="InterPro" id="IPR038293">
    <property type="entry name" value="ATPase_inh_sub_z_sf"/>
</dbReference>
<dbReference type="EMBL" id="WTUW01000002">
    <property type="protein sequence ID" value="MZR30372.1"/>
    <property type="molecule type" value="Genomic_DNA"/>
</dbReference>
<dbReference type="RefSeq" id="WP_161314962.1">
    <property type="nucleotide sequence ID" value="NZ_WTUW01000002.1"/>
</dbReference>
<dbReference type="Gene3D" id="1.10.790.20">
    <property type="entry name" value="Domain of unknown function DUF1476"/>
    <property type="match status" value="1"/>
</dbReference>
<protein>
    <submittedName>
        <fullName evidence="1">DUF1476 family protein</fullName>
    </submittedName>
</protein>
<accession>A0A6L8W767</accession>
<evidence type="ECO:0000313" key="1">
    <source>
        <dbReference type="EMBL" id="MZR30372.1"/>
    </source>
</evidence>
<reference evidence="1 2" key="1">
    <citation type="submission" date="2019-12" db="EMBL/GenBank/DDBJ databases">
        <title>Snethiella sp. nov. sp. isolated from sea sand.</title>
        <authorList>
            <person name="Kim J."/>
            <person name="Jeong S.E."/>
            <person name="Jung H.S."/>
            <person name="Jeon C.O."/>
        </authorList>
    </citation>
    <scope>NUCLEOTIDE SEQUENCE [LARGE SCALE GENOMIC DNA]</scope>
    <source>
        <strain evidence="1 2">DP05</strain>
    </source>
</reference>
<dbReference type="PIRSF" id="PIRSF031780">
    <property type="entry name" value="UCP031780"/>
    <property type="match status" value="1"/>
</dbReference>
<sequence length="107" mass="12353">MSGFDDRKKGQESKFAHDQEMEFKISVRRNKLLGAWAAELMGKTGEDAEVYAKEVIISDMEEKGDEDVFRKIRGDFDAQSIEMSDHRIRRQMEELLALAREQILSGK</sequence>